<protein>
    <submittedName>
        <fullName evidence="1">Uncharacterized protein</fullName>
    </submittedName>
</protein>
<evidence type="ECO:0000313" key="1">
    <source>
        <dbReference type="EMBL" id="VVA92075.1"/>
    </source>
</evidence>
<comment type="caution">
    <text evidence="1">The sequence shown here is derived from an EMBL/GenBank/DDBJ whole genome shotgun (WGS) entry which is preliminary data.</text>
</comment>
<accession>A0A565AU23</accession>
<keyword evidence="2" id="KW-1185">Reference proteome</keyword>
<name>A0A565AU23_9BRAS</name>
<proteinExistence type="predicted"/>
<evidence type="ECO:0000313" key="2">
    <source>
        <dbReference type="Proteomes" id="UP000489600"/>
    </source>
</evidence>
<dbReference type="AlphaFoldDB" id="A0A565AU23"/>
<sequence>MESYICEALNQPVAKQNQRLNVADKGKEIAVDSAACHANPEGKPKKGVAIESSILVMPPGIASSVTVTIVSKSLQMITCCVIIVSFV</sequence>
<dbReference type="Proteomes" id="UP000489600">
    <property type="component" value="Unassembled WGS sequence"/>
</dbReference>
<reference evidence="1" key="1">
    <citation type="submission" date="2019-07" db="EMBL/GenBank/DDBJ databases">
        <authorList>
            <person name="Dittberner H."/>
        </authorList>
    </citation>
    <scope>NUCLEOTIDE SEQUENCE [LARGE SCALE GENOMIC DNA]</scope>
</reference>
<gene>
    <name evidence="1" type="ORF">ANE_LOCUS2520</name>
</gene>
<organism evidence="1 2">
    <name type="scientific">Arabis nemorensis</name>
    <dbReference type="NCBI Taxonomy" id="586526"/>
    <lineage>
        <taxon>Eukaryota</taxon>
        <taxon>Viridiplantae</taxon>
        <taxon>Streptophyta</taxon>
        <taxon>Embryophyta</taxon>
        <taxon>Tracheophyta</taxon>
        <taxon>Spermatophyta</taxon>
        <taxon>Magnoliopsida</taxon>
        <taxon>eudicotyledons</taxon>
        <taxon>Gunneridae</taxon>
        <taxon>Pentapetalae</taxon>
        <taxon>rosids</taxon>
        <taxon>malvids</taxon>
        <taxon>Brassicales</taxon>
        <taxon>Brassicaceae</taxon>
        <taxon>Arabideae</taxon>
        <taxon>Arabis</taxon>
    </lineage>
</organism>
<dbReference type="EMBL" id="CABITT030000001">
    <property type="protein sequence ID" value="VVA92075.1"/>
    <property type="molecule type" value="Genomic_DNA"/>
</dbReference>